<protein>
    <submittedName>
        <fullName evidence="4">FAD-binding oxidoreductase</fullName>
    </submittedName>
</protein>
<dbReference type="RefSeq" id="WP_121167727.1">
    <property type="nucleotide sequence ID" value="NZ_RAPE01000003.1"/>
</dbReference>
<dbReference type="InterPro" id="IPR036188">
    <property type="entry name" value="FAD/NAD-bd_sf"/>
</dbReference>
<proteinExistence type="predicted"/>
<dbReference type="GO" id="GO:0016491">
    <property type="term" value="F:oxidoreductase activity"/>
    <property type="evidence" value="ECO:0007669"/>
    <property type="project" value="UniProtKB-KW"/>
</dbReference>
<dbReference type="Gene3D" id="3.30.9.10">
    <property type="entry name" value="D-Amino Acid Oxidase, subunit A, domain 2"/>
    <property type="match status" value="1"/>
</dbReference>
<sequence length="388" mass="41598">MKDDSHSDALIIGCGLFGAFTALFLARRGLRVTVLERGAVGAQASATNFGNIRLHGRSAGQYPLSLRAQELWEEYAGLTGEDCEIELTGHLYFARTEEGCETLRREAETAAQFGVVSDVLQGPALRERFPFLAPDIPLAAFSPRSAVANPRLATVPVARAVERAGGRVIENCEVTGIRATPDGFEAETGDGRRFSAPRLINAAGAWAGRIAGWFGEPVPMFSAGPPQFVTEPLPHRLLPSVHMVEGDVIVRQVSRGNVIFSGYPRTHSQAAGDLTYVPPTKTLRGMDALARCIPMLARAEVIRVWSGVEGYLPDMLPVIGPSTTTPSLFHAFGGSGGGFQIAPAVGEALARAITEERLPDMLRGYGIDRFTADAAVSAKIVREFDKRG</sequence>
<dbReference type="Proteomes" id="UP000281128">
    <property type="component" value="Unassembled WGS sequence"/>
</dbReference>
<dbReference type="InterPro" id="IPR006076">
    <property type="entry name" value="FAD-dep_OxRdtase"/>
</dbReference>
<comment type="caution">
    <text evidence="4">The sequence shown here is derived from an EMBL/GenBank/DDBJ whole genome shotgun (WGS) entry which is preliminary data.</text>
</comment>
<dbReference type="Pfam" id="PF01266">
    <property type="entry name" value="DAO"/>
    <property type="match status" value="1"/>
</dbReference>
<dbReference type="OrthoDB" id="9806452at2"/>
<dbReference type="Gene3D" id="3.50.50.60">
    <property type="entry name" value="FAD/NAD(P)-binding domain"/>
    <property type="match status" value="1"/>
</dbReference>
<dbReference type="PANTHER" id="PTHR13847:SF287">
    <property type="entry name" value="FAD-DEPENDENT OXIDOREDUCTASE DOMAIN-CONTAINING PROTEIN 1"/>
    <property type="match status" value="1"/>
</dbReference>
<reference evidence="4 5" key="1">
    <citation type="submission" date="2018-09" db="EMBL/GenBank/DDBJ databases">
        <title>Roseovarius spongiae sp. nov., isolated from a marine sponge.</title>
        <authorList>
            <person name="Zhuang L."/>
            <person name="Luo L."/>
        </authorList>
    </citation>
    <scope>NUCLEOTIDE SEQUENCE [LARGE SCALE GENOMIC DNA]</scope>
    <source>
        <strain evidence="4 5">HN-E21</strain>
    </source>
</reference>
<evidence type="ECO:0000256" key="2">
    <source>
        <dbReference type="SAM" id="Phobius"/>
    </source>
</evidence>
<keyword evidence="2" id="KW-0812">Transmembrane</keyword>
<keyword evidence="2" id="KW-0472">Membrane</keyword>
<keyword evidence="5" id="KW-1185">Reference proteome</keyword>
<evidence type="ECO:0000313" key="5">
    <source>
        <dbReference type="Proteomes" id="UP000281128"/>
    </source>
</evidence>
<dbReference type="SUPFAM" id="SSF51905">
    <property type="entry name" value="FAD/NAD(P)-binding domain"/>
    <property type="match status" value="1"/>
</dbReference>
<evidence type="ECO:0000259" key="3">
    <source>
        <dbReference type="Pfam" id="PF01266"/>
    </source>
</evidence>
<feature type="domain" description="FAD dependent oxidoreductase" evidence="3">
    <location>
        <begin position="8"/>
        <end position="351"/>
    </location>
</feature>
<dbReference type="GO" id="GO:0005737">
    <property type="term" value="C:cytoplasm"/>
    <property type="evidence" value="ECO:0007669"/>
    <property type="project" value="TreeGrafter"/>
</dbReference>
<keyword evidence="2" id="KW-1133">Transmembrane helix</keyword>
<dbReference type="AlphaFoldDB" id="A0A3A8B2S8"/>
<evidence type="ECO:0000313" key="4">
    <source>
        <dbReference type="EMBL" id="RKF14155.1"/>
    </source>
</evidence>
<dbReference type="PANTHER" id="PTHR13847">
    <property type="entry name" value="SARCOSINE DEHYDROGENASE-RELATED"/>
    <property type="match status" value="1"/>
</dbReference>
<gene>
    <name evidence="4" type="ORF">D6850_13395</name>
</gene>
<feature type="transmembrane region" description="Helical" evidence="2">
    <location>
        <begin position="6"/>
        <end position="26"/>
    </location>
</feature>
<keyword evidence="1" id="KW-0560">Oxidoreductase</keyword>
<evidence type="ECO:0000256" key="1">
    <source>
        <dbReference type="ARBA" id="ARBA00023002"/>
    </source>
</evidence>
<name>A0A3A8B2S8_9RHOB</name>
<accession>A0A3A8B2S8</accession>
<dbReference type="EMBL" id="RAPE01000003">
    <property type="protein sequence ID" value="RKF14155.1"/>
    <property type="molecule type" value="Genomic_DNA"/>
</dbReference>
<organism evidence="4 5">
    <name type="scientific">Roseovarius spongiae</name>
    <dbReference type="NCBI Taxonomy" id="2320272"/>
    <lineage>
        <taxon>Bacteria</taxon>
        <taxon>Pseudomonadati</taxon>
        <taxon>Pseudomonadota</taxon>
        <taxon>Alphaproteobacteria</taxon>
        <taxon>Rhodobacterales</taxon>
        <taxon>Roseobacteraceae</taxon>
        <taxon>Roseovarius</taxon>
    </lineage>
</organism>